<proteinExistence type="predicted"/>
<dbReference type="Proteomes" id="UP000558488">
    <property type="component" value="Unassembled WGS sequence"/>
</dbReference>
<keyword evidence="3" id="KW-1185">Reference proteome</keyword>
<dbReference type="EMBL" id="JACAGB010000020">
    <property type="protein sequence ID" value="KAF6311624.1"/>
    <property type="molecule type" value="Genomic_DNA"/>
</dbReference>
<reference evidence="2 3" key="1">
    <citation type="journal article" date="2020" name="Nature">
        <title>Six reference-quality genomes reveal evolution of bat adaptations.</title>
        <authorList>
            <person name="Jebb D."/>
            <person name="Huang Z."/>
            <person name="Pippel M."/>
            <person name="Hughes G.M."/>
            <person name="Lavrichenko K."/>
            <person name="Devanna P."/>
            <person name="Winkler S."/>
            <person name="Jermiin L.S."/>
            <person name="Skirmuntt E.C."/>
            <person name="Katzourakis A."/>
            <person name="Burkitt-Gray L."/>
            <person name="Ray D.A."/>
            <person name="Sullivan K.A.M."/>
            <person name="Roscito J.G."/>
            <person name="Kirilenko B.M."/>
            <person name="Davalos L.M."/>
            <person name="Corthals A.P."/>
            <person name="Power M.L."/>
            <person name="Jones G."/>
            <person name="Ransome R.D."/>
            <person name="Dechmann D.K.N."/>
            <person name="Locatelli A.G."/>
            <person name="Puechmaille S.J."/>
            <person name="Fedrigo O."/>
            <person name="Jarvis E.D."/>
            <person name="Hiller M."/>
            <person name="Vernes S.C."/>
            <person name="Myers E.W."/>
            <person name="Teeling E.C."/>
        </authorList>
    </citation>
    <scope>NUCLEOTIDE SEQUENCE [LARGE SCALE GENOMIC DNA]</scope>
    <source>
        <strain evidence="2">MPipKuh1</strain>
        <tissue evidence="2">Flight muscle</tissue>
    </source>
</reference>
<name>A0A7J7UFP5_PIPKU</name>
<accession>A0A7J7UFP5</accession>
<feature type="region of interest" description="Disordered" evidence="1">
    <location>
        <begin position="543"/>
        <end position="638"/>
    </location>
</feature>
<feature type="compositionally biased region" description="Basic and acidic residues" evidence="1">
    <location>
        <begin position="580"/>
        <end position="597"/>
    </location>
</feature>
<gene>
    <name evidence="2" type="ORF">mPipKuh1_002157</name>
</gene>
<feature type="region of interest" description="Disordered" evidence="1">
    <location>
        <begin position="326"/>
        <end position="346"/>
    </location>
</feature>
<dbReference type="GO" id="GO:0005813">
    <property type="term" value="C:centrosome"/>
    <property type="evidence" value="ECO:0007669"/>
    <property type="project" value="TreeGrafter"/>
</dbReference>
<feature type="compositionally biased region" description="Basic and acidic residues" evidence="1">
    <location>
        <begin position="556"/>
        <end position="566"/>
    </location>
</feature>
<evidence type="ECO:0000256" key="1">
    <source>
        <dbReference type="SAM" id="MobiDB-lite"/>
    </source>
</evidence>
<feature type="compositionally biased region" description="Acidic residues" evidence="1">
    <location>
        <begin position="598"/>
        <end position="631"/>
    </location>
</feature>
<dbReference type="Pfam" id="PF15774">
    <property type="entry name" value="DUF4702"/>
    <property type="match status" value="1"/>
</dbReference>
<evidence type="ECO:0000313" key="2">
    <source>
        <dbReference type="EMBL" id="KAF6311624.1"/>
    </source>
</evidence>
<feature type="region of interest" description="Disordered" evidence="1">
    <location>
        <begin position="45"/>
        <end position="69"/>
    </location>
</feature>
<dbReference type="PANTHER" id="PTHR36861">
    <property type="entry name" value="COILED-COIL DOMAIN-CONTAINING PROTEIN 116"/>
    <property type="match status" value="1"/>
</dbReference>
<dbReference type="InterPro" id="IPR031532">
    <property type="entry name" value="DUF4702"/>
</dbReference>
<comment type="caution">
    <text evidence="2">The sequence shown here is derived from an EMBL/GenBank/DDBJ whole genome shotgun (WGS) entry which is preliminary data.</text>
</comment>
<feature type="region of interest" description="Disordered" evidence="1">
    <location>
        <begin position="365"/>
        <end position="388"/>
    </location>
</feature>
<dbReference type="AlphaFoldDB" id="A0A7J7UFP5"/>
<protein>
    <submittedName>
        <fullName evidence="2">Coiled-coil domain containing 116</fullName>
    </submittedName>
</protein>
<organism evidence="2 3">
    <name type="scientific">Pipistrellus kuhlii</name>
    <name type="common">Kuhl's pipistrelle</name>
    <dbReference type="NCBI Taxonomy" id="59472"/>
    <lineage>
        <taxon>Eukaryota</taxon>
        <taxon>Metazoa</taxon>
        <taxon>Chordata</taxon>
        <taxon>Craniata</taxon>
        <taxon>Vertebrata</taxon>
        <taxon>Euteleostomi</taxon>
        <taxon>Mammalia</taxon>
        <taxon>Eutheria</taxon>
        <taxon>Laurasiatheria</taxon>
        <taxon>Chiroptera</taxon>
        <taxon>Yangochiroptera</taxon>
        <taxon>Vespertilionidae</taxon>
        <taxon>Pipistrellus</taxon>
    </lineage>
</organism>
<sequence>MTNCRHHSGYLADDEAGHITYRPRVHPPKRPPFLRTGPAPNLGHVPHPPSMYGPSGSSGLRSHRGSTRDPRPFGNFLDFLVEGQVLESLQRVVEEATERMMAAKTETGEPLVEVQDPLVEVPRGGRRARARPSLSTVHRHHAQPSLCIGHPNNYPSCSSSVTDSHSNVTAGFPGAHGRDSDLGYRGLGPLPPIRDRLLQEKSLKRLLRLENKGKRLSCSQADSLLWDSLGSSFATPEASELGLGERELKFLKKEFNKEIKSLLSQSEAFSLPGYSSIREPHRTLDLLANHHLFPALQGVVNQAVDKLSGALRENGYPLFPSEWEPAVDPNLESTPGSTLASPIPEDELYDDFPVNTDSSFKMMGRKTKIKTRDKAKEGGSTMPSAQGATRFRLQSPHYRKKPVLPSISSKSMSYISNPWSEELINDMTEQAVSLLVCKYKFEKNLTKQLGLVSFPITETLVDLLLGFKEVKGSNICLASEVNWNVLLRMMEEAEWARQVSLEASQHGSSQHTASPPGTSQNSIDSPTMLSVPVTALDQVVEEPGPQVPIPQENSTAEEHKPTKPLEPKPSTSPSTGLGFRRSEQVADMRERQNRAGEGEEEEEIEMDEEEEVEEYEDVVEEEEEEEEEEDNHYENLGG</sequence>
<evidence type="ECO:0000313" key="3">
    <source>
        <dbReference type="Proteomes" id="UP000558488"/>
    </source>
</evidence>
<dbReference type="PANTHER" id="PTHR36861:SF1">
    <property type="entry name" value="COILED-COIL DOMAIN-CONTAINING PROTEIN 116"/>
    <property type="match status" value="1"/>
</dbReference>
<feature type="region of interest" description="Disordered" evidence="1">
    <location>
        <begin position="501"/>
        <end position="526"/>
    </location>
</feature>
<feature type="compositionally biased region" description="Polar residues" evidence="1">
    <location>
        <begin position="331"/>
        <end position="340"/>
    </location>
</feature>